<dbReference type="Pfam" id="PF00005">
    <property type="entry name" value="ABC_tran"/>
    <property type="match status" value="1"/>
</dbReference>
<keyword evidence="3 7" id="KW-0067">ATP-binding</keyword>
<evidence type="ECO:0000256" key="4">
    <source>
        <dbReference type="ARBA" id="ARBA00022967"/>
    </source>
</evidence>
<evidence type="ECO:0000313" key="8">
    <source>
        <dbReference type="Proteomes" id="UP000625682"/>
    </source>
</evidence>
<dbReference type="SUPFAM" id="SSF52540">
    <property type="entry name" value="P-loop containing nucleoside triphosphate hydrolases"/>
    <property type="match status" value="1"/>
</dbReference>
<dbReference type="GO" id="GO:0016020">
    <property type="term" value="C:membrane"/>
    <property type="evidence" value="ECO:0007669"/>
    <property type="project" value="InterPro"/>
</dbReference>
<gene>
    <name evidence="7" type="primary">pstB</name>
    <name evidence="7" type="ORF">GCM10012282_31810</name>
</gene>
<evidence type="ECO:0000256" key="1">
    <source>
        <dbReference type="ARBA" id="ARBA00022448"/>
    </source>
</evidence>
<name>A0A917NWW1_9ACTN</name>
<evidence type="ECO:0000313" key="7">
    <source>
        <dbReference type="EMBL" id="GGJ32899.1"/>
    </source>
</evidence>
<dbReference type="CDD" id="cd03260">
    <property type="entry name" value="ABC_PstB_phosphate_transporter"/>
    <property type="match status" value="1"/>
</dbReference>
<organism evidence="7 8">
    <name type="scientific">Streptomyces lacrimifluminis</name>
    <dbReference type="NCBI Taxonomy" id="1500077"/>
    <lineage>
        <taxon>Bacteria</taxon>
        <taxon>Bacillati</taxon>
        <taxon>Actinomycetota</taxon>
        <taxon>Actinomycetes</taxon>
        <taxon>Kitasatosporales</taxon>
        <taxon>Streptomycetaceae</taxon>
        <taxon>Streptomyces</taxon>
    </lineage>
</organism>
<dbReference type="PROSITE" id="PS00211">
    <property type="entry name" value="ABC_TRANSPORTER_1"/>
    <property type="match status" value="1"/>
</dbReference>
<keyword evidence="8" id="KW-1185">Reference proteome</keyword>
<dbReference type="AlphaFoldDB" id="A0A917NWW1"/>
<dbReference type="GO" id="GO:0035435">
    <property type="term" value="P:phosphate ion transmembrane transport"/>
    <property type="evidence" value="ECO:0007669"/>
    <property type="project" value="InterPro"/>
</dbReference>
<accession>A0A917NWW1</accession>
<evidence type="ECO:0000256" key="5">
    <source>
        <dbReference type="SAM" id="MobiDB-lite"/>
    </source>
</evidence>
<keyword evidence="2" id="KW-0547">Nucleotide-binding</keyword>
<dbReference type="PANTHER" id="PTHR43423:SF1">
    <property type="entry name" value="ABC TRANSPORTER I FAMILY MEMBER 17"/>
    <property type="match status" value="1"/>
</dbReference>
<keyword evidence="1" id="KW-0813">Transport</keyword>
<dbReference type="GO" id="GO:0005524">
    <property type="term" value="F:ATP binding"/>
    <property type="evidence" value="ECO:0007669"/>
    <property type="project" value="UniProtKB-KW"/>
</dbReference>
<dbReference type="EMBL" id="BMMU01000009">
    <property type="protein sequence ID" value="GGJ32899.1"/>
    <property type="molecule type" value="Genomic_DNA"/>
</dbReference>
<reference evidence="7" key="1">
    <citation type="journal article" date="2014" name="Int. J. Syst. Evol. Microbiol.">
        <title>Complete genome sequence of Corynebacterium casei LMG S-19264T (=DSM 44701T), isolated from a smear-ripened cheese.</title>
        <authorList>
            <consortium name="US DOE Joint Genome Institute (JGI-PGF)"/>
            <person name="Walter F."/>
            <person name="Albersmeier A."/>
            <person name="Kalinowski J."/>
            <person name="Ruckert C."/>
        </authorList>
    </citation>
    <scope>NUCLEOTIDE SEQUENCE</scope>
    <source>
        <strain evidence="7">CGMCC 4.7272</strain>
    </source>
</reference>
<comment type="caution">
    <text evidence="7">The sequence shown here is derived from an EMBL/GenBank/DDBJ whole genome shotgun (WGS) entry which is preliminary data.</text>
</comment>
<reference evidence="7" key="2">
    <citation type="submission" date="2020-09" db="EMBL/GenBank/DDBJ databases">
        <authorList>
            <person name="Sun Q."/>
            <person name="Zhou Y."/>
        </authorList>
    </citation>
    <scope>NUCLEOTIDE SEQUENCE</scope>
    <source>
        <strain evidence="7">CGMCC 4.7272</strain>
    </source>
</reference>
<evidence type="ECO:0000256" key="2">
    <source>
        <dbReference type="ARBA" id="ARBA00022741"/>
    </source>
</evidence>
<dbReference type="SMART" id="SM00382">
    <property type="entry name" value="AAA"/>
    <property type="match status" value="1"/>
</dbReference>
<dbReference type="InterPro" id="IPR005670">
    <property type="entry name" value="PstB-like"/>
</dbReference>
<dbReference type="PANTHER" id="PTHR43423">
    <property type="entry name" value="ABC TRANSPORTER I FAMILY MEMBER 17"/>
    <property type="match status" value="1"/>
</dbReference>
<evidence type="ECO:0000256" key="3">
    <source>
        <dbReference type="ARBA" id="ARBA00022840"/>
    </source>
</evidence>
<keyword evidence="4" id="KW-1278">Translocase</keyword>
<dbReference type="InterPro" id="IPR003439">
    <property type="entry name" value="ABC_transporter-like_ATP-bd"/>
</dbReference>
<feature type="region of interest" description="Disordered" evidence="5">
    <location>
        <begin position="1"/>
        <end position="31"/>
    </location>
</feature>
<sequence length="295" mass="32071">MTYGNRNPLDSLDPTAMKEPKMPPTAPPVDQQAAARFAPARLDVVDLTASYRGLPAVADVSLTIEPHRVTALIGPSGCGKSTLLRCLNGMHLMAPHATVTGQVLLGGTDIYDPRVNPIEIRRRVGMVFQRPTPFPTMSIRDNVLAGVHLGRRRGRGTHDDLVEQALMRAGLWKEVRNRLKAPGGGLSGGQQQRLCIARALAVEPEILLMDEPCSALDPISTLVIEDLIKEIRETCTVVIVTHNMQQAARVSDTTVFLNVEYAGVPGRLIEAGPTEQIFNAPQQRATEDYTSGRFG</sequence>
<evidence type="ECO:0000259" key="6">
    <source>
        <dbReference type="PROSITE" id="PS50893"/>
    </source>
</evidence>
<feature type="domain" description="ABC transporter" evidence="6">
    <location>
        <begin position="42"/>
        <end position="290"/>
    </location>
</feature>
<dbReference type="InterPro" id="IPR027417">
    <property type="entry name" value="P-loop_NTPase"/>
</dbReference>
<dbReference type="Gene3D" id="3.40.50.300">
    <property type="entry name" value="P-loop containing nucleotide triphosphate hydrolases"/>
    <property type="match status" value="1"/>
</dbReference>
<dbReference type="GO" id="GO:0005315">
    <property type="term" value="F:phosphate transmembrane transporter activity"/>
    <property type="evidence" value="ECO:0007669"/>
    <property type="project" value="InterPro"/>
</dbReference>
<dbReference type="PROSITE" id="PS50893">
    <property type="entry name" value="ABC_TRANSPORTER_2"/>
    <property type="match status" value="1"/>
</dbReference>
<dbReference type="GO" id="GO:0016887">
    <property type="term" value="F:ATP hydrolysis activity"/>
    <property type="evidence" value="ECO:0007669"/>
    <property type="project" value="InterPro"/>
</dbReference>
<protein>
    <submittedName>
        <fullName evidence="7">Phosphate import ATP-binding protein PstB</fullName>
    </submittedName>
</protein>
<proteinExistence type="predicted"/>
<dbReference type="Proteomes" id="UP000625682">
    <property type="component" value="Unassembled WGS sequence"/>
</dbReference>
<dbReference type="InterPro" id="IPR017871">
    <property type="entry name" value="ABC_transporter-like_CS"/>
</dbReference>
<dbReference type="InterPro" id="IPR003593">
    <property type="entry name" value="AAA+_ATPase"/>
</dbReference>